<dbReference type="GO" id="GO:0005524">
    <property type="term" value="F:ATP binding"/>
    <property type="evidence" value="ECO:0007669"/>
    <property type="project" value="UniProtKB-KW"/>
</dbReference>
<evidence type="ECO:0000256" key="8">
    <source>
        <dbReference type="ARBA" id="ARBA00022840"/>
    </source>
</evidence>
<reference evidence="14 15" key="1">
    <citation type="submission" date="2019-03" db="EMBL/GenBank/DDBJ databases">
        <authorList>
            <person name="Kim M.K.M."/>
        </authorList>
    </citation>
    <scope>NUCLEOTIDE SEQUENCE [LARGE SCALE GENOMIC DNA]</scope>
    <source>
        <strain evidence="14 15">17J68-15</strain>
    </source>
</reference>
<dbReference type="CDD" id="cd00483">
    <property type="entry name" value="HPPK"/>
    <property type="match status" value="1"/>
</dbReference>
<dbReference type="NCBIfam" id="TIGR01498">
    <property type="entry name" value="folK"/>
    <property type="match status" value="1"/>
</dbReference>
<dbReference type="GO" id="GO:0046654">
    <property type="term" value="P:tetrahydrofolate biosynthetic process"/>
    <property type="evidence" value="ECO:0007669"/>
    <property type="project" value="UniProtKB-UniPathway"/>
</dbReference>
<dbReference type="PROSITE" id="PS00794">
    <property type="entry name" value="HPPK"/>
    <property type="match status" value="1"/>
</dbReference>
<evidence type="ECO:0000256" key="7">
    <source>
        <dbReference type="ARBA" id="ARBA00022777"/>
    </source>
</evidence>
<dbReference type="PANTHER" id="PTHR43071:SF1">
    <property type="entry name" value="2-AMINO-4-HYDROXY-6-HYDROXYMETHYLDIHYDROPTERIDINE PYROPHOSPHOKINASE"/>
    <property type="match status" value="1"/>
</dbReference>
<evidence type="ECO:0000256" key="10">
    <source>
        <dbReference type="ARBA" id="ARBA00029409"/>
    </source>
</evidence>
<dbReference type="GO" id="GO:0003848">
    <property type="term" value="F:2-amino-4-hydroxy-6-hydroxymethyldihydropteridine diphosphokinase activity"/>
    <property type="evidence" value="ECO:0007669"/>
    <property type="project" value="UniProtKB-EC"/>
</dbReference>
<evidence type="ECO:0000313" key="14">
    <source>
        <dbReference type="EMBL" id="TCZ70148.1"/>
    </source>
</evidence>
<organism evidence="14 15">
    <name type="scientific">Flaviaesturariibacter aridisoli</name>
    <dbReference type="NCBI Taxonomy" id="2545761"/>
    <lineage>
        <taxon>Bacteria</taxon>
        <taxon>Pseudomonadati</taxon>
        <taxon>Bacteroidota</taxon>
        <taxon>Chitinophagia</taxon>
        <taxon>Chitinophagales</taxon>
        <taxon>Chitinophagaceae</taxon>
        <taxon>Flaviaestuariibacter</taxon>
    </lineage>
</organism>
<dbReference type="Proteomes" id="UP000295164">
    <property type="component" value="Unassembled WGS sequence"/>
</dbReference>
<evidence type="ECO:0000256" key="4">
    <source>
        <dbReference type="ARBA" id="ARBA00016218"/>
    </source>
</evidence>
<dbReference type="EMBL" id="SKFH01000017">
    <property type="protein sequence ID" value="TCZ70148.1"/>
    <property type="molecule type" value="Genomic_DNA"/>
</dbReference>
<evidence type="ECO:0000256" key="5">
    <source>
        <dbReference type="ARBA" id="ARBA00022679"/>
    </source>
</evidence>
<keyword evidence="5 14" id="KW-0808">Transferase</keyword>
<evidence type="ECO:0000256" key="2">
    <source>
        <dbReference type="ARBA" id="ARBA00005810"/>
    </source>
</evidence>
<dbReference type="EC" id="2.7.6.3" evidence="3"/>
<evidence type="ECO:0000256" key="6">
    <source>
        <dbReference type="ARBA" id="ARBA00022741"/>
    </source>
</evidence>
<feature type="domain" description="7,8-dihydro-6-hydroxymethylpterin-pyrophosphokinase" evidence="13">
    <location>
        <begin position="91"/>
        <end position="102"/>
    </location>
</feature>
<dbReference type="AlphaFoldDB" id="A0A4R4E2Y2"/>
<comment type="function">
    <text evidence="10">Catalyzes the transfer of pyrophosphate from adenosine triphosphate (ATP) to 6-hydroxymethyl-7,8-dihydropterin, an enzymatic step in folate biosynthesis pathway.</text>
</comment>
<dbReference type="RefSeq" id="WP_131852297.1">
    <property type="nucleotide sequence ID" value="NZ_SKFH01000017.1"/>
</dbReference>
<dbReference type="SUPFAM" id="SSF55083">
    <property type="entry name" value="6-hydroxymethyl-7,8-dihydropterin pyrophosphokinase, HPPK"/>
    <property type="match status" value="1"/>
</dbReference>
<evidence type="ECO:0000256" key="9">
    <source>
        <dbReference type="ARBA" id="ARBA00022909"/>
    </source>
</evidence>
<evidence type="ECO:0000256" key="3">
    <source>
        <dbReference type="ARBA" id="ARBA00013253"/>
    </source>
</evidence>
<keyword evidence="9" id="KW-0289">Folate biosynthesis</keyword>
<evidence type="ECO:0000313" key="15">
    <source>
        <dbReference type="Proteomes" id="UP000295164"/>
    </source>
</evidence>
<dbReference type="GO" id="GO:0016301">
    <property type="term" value="F:kinase activity"/>
    <property type="evidence" value="ECO:0007669"/>
    <property type="project" value="UniProtKB-KW"/>
</dbReference>
<dbReference type="PANTHER" id="PTHR43071">
    <property type="entry name" value="2-AMINO-4-HYDROXY-6-HYDROXYMETHYLDIHYDROPTERIDINE PYROPHOSPHOKINASE"/>
    <property type="match status" value="1"/>
</dbReference>
<dbReference type="InterPro" id="IPR035907">
    <property type="entry name" value="Hppk_sf"/>
</dbReference>
<dbReference type="UniPathway" id="UPA00077">
    <property type="reaction ID" value="UER00155"/>
</dbReference>
<dbReference type="GO" id="GO:0046656">
    <property type="term" value="P:folic acid biosynthetic process"/>
    <property type="evidence" value="ECO:0007669"/>
    <property type="project" value="UniProtKB-KW"/>
</dbReference>
<evidence type="ECO:0000256" key="1">
    <source>
        <dbReference type="ARBA" id="ARBA00005051"/>
    </source>
</evidence>
<keyword evidence="7 14" id="KW-0418">Kinase</keyword>
<keyword evidence="6" id="KW-0547">Nucleotide-binding</keyword>
<name>A0A4R4E2Y2_9BACT</name>
<dbReference type="Pfam" id="PF01288">
    <property type="entry name" value="HPPK"/>
    <property type="match status" value="1"/>
</dbReference>
<dbReference type="OrthoDB" id="9808041at2"/>
<gene>
    <name evidence="14" type="primary">folK</name>
    <name evidence="14" type="ORF">E0486_11355</name>
</gene>
<dbReference type="Gene3D" id="3.30.70.560">
    <property type="entry name" value="7,8-Dihydro-6-hydroxymethylpterin-pyrophosphokinase HPPK"/>
    <property type="match status" value="1"/>
</dbReference>
<sequence length="166" mass="17697">MEATTHTAYLLLGGNLGDRVALLAAARAALEAAAGPIAAASPLFETAAWGLEEQPAFLNQALCLETALGPQELLRTALSVEAALGRARKERYGPRLIDIDILLYDDAVIDEPGLQVPHPQLPARRFALTCLAAIAPRLRHPVLGATVAELLERCPDPLRVHNFPGT</sequence>
<comment type="caution">
    <text evidence="14">The sequence shown here is derived from an EMBL/GenBank/DDBJ whole genome shotgun (WGS) entry which is preliminary data.</text>
</comment>
<comment type="pathway">
    <text evidence="1">Cofactor biosynthesis; tetrahydrofolate biosynthesis; 2-amino-4-hydroxy-6-hydroxymethyl-7,8-dihydropteridine diphosphate from 7,8-dihydroneopterin triphosphate: step 4/4.</text>
</comment>
<dbReference type="InterPro" id="IPR000550">
    <property type="entry name" value="Hppk"/>
</dbReference>
<accession>A0A4R4E2Y2</accession>
<proteinExistence type="inferred from homology"/>
<comment type="similarity">
    <text evidence="2">Belongs to the HPPK family.</text>
</comment>
<keyword evidence="15" id="KW-1185">Reference proteome</keyword>
<evidence type="ECO:0000256" key="11">
    <source>
        <dbReference type="ARBA" id="ARBA00029766"/>
    </source>
</evidence>
<evidence type="ECO:0000259" key="13">
    <source>
        <dbReference type="PROSITE" id="PS00794"/>
    </source>
</evidence>
<evidence type="ECO:0000256" key="12">
    <source>
        <dbReference type="ARBA" id="ARBA00033413"/>
    </source>
</evidence>
<keyword evidence="8" id="KW-0067">ATP-binding</keyword>
<protein>
    <recommendedName>
        <fullName evidence="4">2-amino-4-hydroxy-6-hydroxymethyldihydropteridine pyrophosphokinase</fullName>
        <ecNumber evidence="3">2.7.6.3</ecNumber>
    </recommendedName>
    <alternativeName>
        <fullName evidence="11">6-hydroxymethyl-7,8-dihydropterin pyrophosphokinase</fullName>
    </alternativeName>
    <alternativeName>
        <fullName evidence="12">7,8-dihydro-6-hydroxymethylpterin-pyrophosphokinase</fullName>
    </alternativeName>
</protein>